<dbReference type="RefSeq" id="WP_301588189.1">
    <property type="nucleotide sequence ID" value="NZ_JAPFQI010000001.1"/>
</dbReference>
<organism evidence="1 2">
    <name type="scientific">Sabulicella glaciei</name>
    <dbReference type="NCBI Taxonomy" id="2984948"/>
    <lineage>
        <taxon>Bacteria</taxon>
        <taxon>Pseudomonadati</taxon>
        <taxon>Pseudomonadota</taxon>
        <taxon>Alphaproteobacteria</taxon>
        <taxon>Acetobacterales</taxon>
        <taxon>Acetobacteraceae</taxon>
        <taxon>Sabulicella</taxon>
    </lineage>
</organism>
<evidence type="ECO:0000313" key="1">
    <source>
        <dbReference type="EMBL" id="MCW8084550.1"/>
    </source>
</evidence>
<proteinExistence type="predicted"/>
<comment type="caution">
    <text evidence="1">The sequence shown here is derived from an EMBL/GenBank/DDBJ whole genome shotgun (WGS) entry which is preliminary data.</text>
</comment>
<accession>A0ABT3NQW5</accession>
<dbReference type="EMBL" id="JAPFQI010000001">
    <property type="protein sequence ID" value="MCW8084550.1"/>
    <property type="molecule type" value="Genomic_DNA"/>
</dbReference>
<gene>
    <name evidence="1" type="ORF">OF850_02830</name>
</gene>
<sequence>MNRLALPLLLGLAGCTVGEAPPSATLPPSVVGSVADPMRASVLSSAYVFGHPAATRPVDRARGAAMVEFMAADFRWNPRWWEYSPTVGLQLDEARAELRHAYAVPPGAPPQAVVDAMVAAGAALEAQDEAAARNTLATWGFPTPDVTLAALSVARPLPVAARATSLAQSEMMRIETQDRFSGDGGSSGSHP</sequence>
<protein>
    <submittedName>
        <fullName evidence="1">Uncharacterized protein</fullName>
    </submittedName>
</protein>
<reference evidence="1 2" key="1">
    <citation type="submission" date="2022-10" db="EMBL/GenBank/DDBJ databases">
        <title>Roseococcus glaciei nov., sp. nov., isolated from glacier.</title>
        <authorList>
            <person name="Liu Q."/>
            <person name="Xin Y.-H."/>
        </authorList>
    </citation>
    <scope>NUCLEOTIDE SEQUENCE [LARGE SCALE GENOMIC DNA]</scope>
    <source>
        <strain evidence="1 2">MDT2-1-1</strain>
    </source>
</reference>
<evidence type="ECO:0000313" key="2">
    <source>
        <dbReference type="Proteomes" id="UP001526430"/>
    </source>
</evidence>
<dbReference type="PROSITE" id="PS51257">
    <property type="entry name" value="PROKAR_LIPOPROTEIN"/>
    <property type="match status" value="1"/>
</dbReference>
<dbReference type="Proteomes" id="UP001526430">
    <property type="component" value="Unassembled WGS sequence"/>
</dbReference>
<keyword evidence="2" id="KW-1185">Reference proteome</keyword>
<name>A0ABT3NQW5_9PROT</name>